<dbReference type="InterPro" id="IPR043129">
    <property type="entry name" value="ATPase_NBD"/>
</dbReference>
<name>A0A3Q9UD24_9ACTN</name>
<dbReference type="RefSeq" id="WP_097798458.1">
    <property type="nucleotide sequence ID" value="NZ_CP025570.1"/>
</dbReference>
<dbReference type="NCBIfam" id="TIGR03725">
    <property type="entry name" value="T6A_YeaZ"/>
    <property type="match status" value="1"/>
</dbReference>
<dbReference type="AlphaFoldDB" id="A0A3Q9UD24"/>
<protein>
    <submittedName>
        <fullName evidence="2">tRNA (Adenosine(37)-N6)-threonylcarbamoyltransferase complex dimerization subunit type 1 TsaB</fullName>
    </submittedName>
</protein>
<reference evidence="3" key="1">
    <citation type="submission" date="2017-12" db="EMBL/GenBank/DDBJ databases">
        <title>Whole genome sequencing of Acidipropionibacterium jensenii strains JS279 and JS280.</title>
        <authorList>
            <person name="Deptula P."/>
            <person name="Laine P."/>
            <person name="Smolander O.-P."/>
            <person name="Paulin L."/>
            <person name="Auvinen P."/>
            <person name="Varmanen P."/>
        </authorList>
    </citation>
    <scope>NUCLEOTIDE SEQUENCE [LARGE SCALE GENOMIC DNA]</scope>
    <source>
        <strain evidence="3">JS280</strain>
    </source>
</reference>
<dbReference type="Gene3D" id="3.30.420.40">
    <property type="match status" value="1"/>
</dbReference>
<evidence type="ECO:0000313" key="2">
    <source>
        <dbReference type="EMBL" id="AZZ38950.1"/>
    </source>
</evidence>
<dbReference type="SUPFAM" id="SSF53067">
    <property type="entry name" value="Actin-like ATPase domain"/>
    <property type="match status" value="2"/>
</dbReference>
<dbReference type="InterPro" id="IPR000905">
    <property type="entry name" value="Gcp-like_dom"/>
</dbReference>
<dbReference type="Proteomes" id="UP000285875">
    <property type="component" value="Chromosome"/>
</dbReference>
<dbReference type="GO" id="GO:0016740">
    <property type="term" value="F:transferase activity"/>
    <property type="evidence" value="ECO:0007669"/>
    <property type="project" value="UniProtKB-KW"/>
</dbReference>
<dbReference type="Pfam" id="PF00814">
    <property type="entry name" value="TsaD"/>
    <property type="match status" value="1"/>
</dbReference>
<dbReference type="EMBL" id="CP025570">
    <property type="protein sequence ID" value="AZZ38950.1"/>
    <property type="molecule type" value="Genomic_DNA"/>
</dbReference>
<organism evidence="2 3">
    <name type="scientific">Acidipropionibacterium jensenii</name>
    <dbReference type="NCBI Taxonomy" id="1749"/>
    <lineage>
        <taxon>Bacteria</taxon>
        <taxon>Bacillati</taxon>
        <taxon>Actinomycetota</taxon>
        <taxon>Actinomycetes</taxon>
        <taxon>Propionibacteriales</taxon>
        <taxon>Propionibacteriaceae</taxon>
        <taxon>Acidipropionibacterium</taxon>
    </lineage>
</organism>
<keyword evidence="2" id="KW-0808">Transferase</keyword>
<evidence type="ECO:0000313" key="3">
    <source>
        <dbReference type="Proteomes" id="UP000285875"/>
    </source>
</evidence>
<dbReference type="KEGG" id="aji:C0Z10_03380"/>
<evidence type="ECO:0000259" key="1">
    <source>
        <dbReference type="Pfam" id="PF00814"/>
    </source>
</evidence>
<feature type="domain" description="Gcp-like" evidence="1">
    <location>
        <begin position="48"/>
        <end position="152"/>
    </location>
</feature>
<gene>
    <name evidence="2" type="primary">tsaB</name>
    <name evidence="2" type="ORF">C0Z10_03380</name>
</gene>
<dbReference type="GO" id="GO:0002949">
    <property type="term" value="P:tRNA threonylcarbamoyladenosine modification"/>
    <property type="evidence" value="ECO:0007669"/>
    <property type="project" value="InterPro"/>
</dbReference>
<sequence>MTASQAGSDLGTDRAGSGWTLAVDTSTAVCVGLARGDQVISLRDDNPRAHAEQLMPLVEQACGQAGIAVGQIDQIAVGVGPGPYTGLRVGIVTGRVLAHLGGTQPHPVCSLDVLALQWVEFGSAPADGFVVATDARRHELYWARYDGQGARLEGPEVGAPDTLPAGVPVGGPGCAARGLEAAAGAPEVLDAGVLAAHWTKLPDVGIEPLYLRDPDAVVPTTRKATLTPTRLRLPAAMKNRQAR</sequence>
<dbReference type="InterPro" id="IPR022496">
    <property type="entry name" value="T6A_TsaB"/>
</dbReference>
<accession>A0A3Q9UD24</accession>
<proteinExistence type="predicted"/>